<dbReference type="Proteomes" id="UP001162131">
    <property type="component" value="Unassembled WGS sequence"/>
</dbReference>
<dbReference type="AlphaFoldDB" id="A0AAU9JHF5"/>
<keyword evidence="1" id="KW-0175">Coiled coil</keyword>
<evidence type="ECO:0000313" key="3">
    <source>
        <dbReference type="Proteomes" id="UP001162131"/>
    </source>
</evidence>
<protein>
    <recommendedName>
        <fullName evidence="4">C2 domain-containing protein</fullName>
    </recommendedName>
</protein>
<feature type="coiled-coil region" evidence="1">
    <location>
        <begin position="553"/>
        <end position="612"/>
    </location>
</feature>
<evidence type="ECO:0000313" key="2">
    <source>
        <dbReference type="EMBL" id="CAG9324552.1"/>
    </source>
</evidence>
<dbReference type="PANTHER" id="PTHR21623">
    <property type="entry name" value="SPERIOLIN-BINDING FACTOR"/>
    <property type="match status" value="1"/>
</dbReference>
<dbReference type="EMBL" id="CAJZBQ010000036">
    <property type="protein sequence ID" value="CAG9324552.1"/>
    <property type="molecule type" value="Genomic_DNA"/>
</dbReference>
<reference evidence="2" key="1">
    <citation type="submission" date="2021-09" db="EMBL/GenBank/DDBJ databases">
        <authorList>
            <consortium name="AG Swart"/>
            <person name="Singh M."/>
            <person name="Singh A."/>
            <person name="Seah K."/>
            <person name="Emmerich C."/>
        </authorList>
    </citation>
    <scope>NUCLEOTIDE SEQUENCE</scope>
    <source>
        <strain evidence="2">ATCC30299</strain>
    </source>
</reference>
<evidence type="ECO:0000256" key="1">
    <source>
        <dbReference type="SAM" id="Coils"/>
    </source>
</evidence>
<dbReference type="GO" id="GO:0005777">
    <property type="term" value="C:peroxisome"/>
    <property type="evidence" value="ECO:0007669"/>
    <property type="project" value="TreeGrafter"/>
</dbReference>
<dbReference type="InterPro" id="IPR039889">
    <property type="entry name" value="CCD33"/>
</dbReference>
<name>A0AAU9JHF5_9CILI</name>
<proteinExistence type="predicted"/>
<feature type="coiled-coil region" evidence="1">
    <location>
        <begin position="641"/>
        <end position="828"/>
    </location>
</feature>
<sequence>MDDLKLVNATQICVIIEGAEFAKDFNYFITVQLDGQGEKRRTDISARVTNPIFSANTFYLPLPTNRIELNMRLLFAAFVVADRDGNAEQGKGQARLLGESVLELGPLASVLTDVKGAGTRQHLRFVRVHEGKQVTVGRFLVTIRLVPEHAMVPTALDAGEIFHPLPVNDPFAEFLWRVRIDFRAGVDIPFNNISTSGLPSPYLEFGWSAYIQQRPPDNEMVRSLIIPNSRHPIWNHQELFLNPRNVTNLDGFFWLLLKDRVAAESLESMTIPITAMRAFHPVHMEVATSRGGDASEPRCQIYCSLTIEEAITTSFVDHLIDIAIIGVNWDPLPTSTNKIMIAMTTHGHHLTEIPFTEIDLKGETNLSRELLRHKAERHSVFLTPMIPITPSSHDNPYNSQAVFTIPRSYLENQLSFFLIARDESLVGNTRHPLPNTIVAHTEILDDDLQTSLYAKNDKTLYVPMIWSTSSSMYRVLGQCKCTIQIGVFSLDKQEDSSIEKTRIEDRQVEMGKADLSYSLRATQPRNKNEMGGAALSIGSMAGGGGGKERWELLARELQQKQELIHRLMKENDEKSDALKLTGAEIIDLRRQIKLLQSENAILRQRLHEEEEIDVRAVVSKEVEQMNNEELKLKIIKIAQMYRNERTRNEEFEKIIKQAQGEVSEAYKYKLELDKLREKHERDMQKLQKVQSQVDRVKVYRETIKKQEAVISKLEKLLDKTLKDTQQARETVQELEKLRTENLELQRRLKDTALGTQTGNSNVEQARQEVRRLERLVAELREQLKSKRPETREDQSDWEREKIQLEVDLQRAELRVQTMQEEMDRSSAKFAKELAHYKGLLAEKQSIIDTMRIGQDMSMDKY</sequence>
<organism evidence="2 3">
    <name type="scientific">Blepharisma stoltei</name>
    <dbReference type="NCBI Taxonomy" id="1481888"/>
    <lineage>
        <taxon>Eukaryota</taxon>
        <taxon>Sar</taxon>
        <taxon>Alveolata</taxon>
        <taxon>Ciliophora</taxon>
        <taxon>Postciliodesmatophora</taxon>
        <taxon>Heterotrichea</taxon>
        <taxon>Heterotrichida</taxon>
        <taxon>Blepharismidae</taxon>
        <taxon>Blepharisma</taxon>
    </lineage>
</organism>
<keyword evidence="3" id="KW-1185">Reference proteome</keyword>
<evidence type="ECO:0008006" key="4">
    <source>
        <dbReference type="Google" id="ProtNLM"/>
    </source>
</evidence>
<gene>
    <name evidence="2" type="ORF">BSTOLATCC_MIC36338</name>
</gene>
<accession>A0AAU9JHF5</accession>
<dbReference type="PANTHER" id="PTHR21623:SF2">
    <property type="entry name" value="COILED-COIL DOMAIN-CONTAINING PROTEIN 33"/>
    <property type="match status" value="1"/>
</dbReference>
<comment type="caution">
    <text evidence="2">The sequence shown here is derived from an EMBL/GenBank/DDBJ whole genome shotgun (WGS) entry which is preliminary data.</text>
</comment>